<organism evidence="4">
    <name type="scientific">Amblyomma maculatum</name>
    <name type="common">Gulf Coast tick</name>
    <dbReference type="NCBI Taxonomy" id="34609"/>
    <lineage>
        <taxon>Eukaryota</taxon>
        <taxon>Metazoa</taxon>
        <taxon>Ecdysozoa</taxon>
        <taxon>Arthropoda</taxon>
        <taxon>Chelicerata</taxon>
        <taxon>Arachnida</taxon>
        <taxon>Acari</taxon>
        <taxon>Parasitiformes</taxon>
        <taxon>Ixodida</taxon>
        <taxon>Ixodoidea</taxon>
        <taxon>Ixodidae</taxon>
        <taxon>Amblyomminae</taxon>
        <taxon>Amblyomma</taxon>
    </lineage>
</organism>
<comment type="similarity">
    <text evidence="2">Belongs to the COMM domain-containing protein 3 family.</text>
</comment>
<dbReference type="PANTHER" id="PTHR31159">
    <property type="entry name" value="COMM DOMAIN-CONTAINING PROTEIN 3"/>
    <property type="match status" value="1"/>
</dbReference>
<dbReference type="EMBL" id="JO841177">
    <property type="protein sequence ID" value="AEO32794.1"/>
    <property type="molecule type" value="mRNA"/>
</dbReference>
<dbReference type="CDD" id="cd04751">
    <property type="entry name" value="Commd3"/>
    <property type="match status" value="1"/>
</dbReference>
<evidence type="ECO:0000256" key="1">
    <source>
        <dbReference type="ARBA" id="ARBA00016548"/>
    </source>
</evidence>
<accession>G3MH26</accession>
<dbReference type="PROSITE" id="PS51269">
    <property type="entry name" value="COMM"/>
    <property type="match status" value="1"/>
</dbReference>
<dbReference type="PANTHER" id="PTHR31159:SF1">
    <property type="entry name" value="COMM DOMAIN-CONTAINING PROTEIN 3"/>
    <property type="match status" value="1"/>
</dbReference>
<protein>
    <recommendedName>
        <fullName evidence="1">COMM domain-containing protein 3</fullName>
    </recommendedName>
</protein>
<evidence type="ECO:0000313" key="4">
    <source>
        <dbReference type="EMBL" id="AEO32794.1"/>
    </source>
</evidence>
<proteinExistence type="evidence at transcript level"/>
<sequence>EITTYGRTAQLAQRSTRSSCENRMELAEPFVNGIAKAADPRKVSDAQYAKMLDKVFSVVTADEQNGEDYATADDFKDGCAGLIAFVLESSRFNLNDSQFAMRLEEYGMTGARADSLARKYAANRQLVRVELSQIGRRPPHITDVDWSVDYRVKSNHLERIGEPVFHVQLKSSEPLSFACNMAQMQDLLHSLRDAAKCVENKAHGGGS</sequence>
<feature type="non-terminal residue" evidence="4">
    <location>
        <position position="1"/>
    </location>
</feature>
<name>G3MH26_AMBMU</name>
<dbReference type="Pfam" id="PF21672">
    <property type="entry name" value="COMM_HN"/>
    <property type="match status" value="1"/>
</dbReference>
<reference evidence="4" key="1">
    <citation type="journal article" date="2011" name="PLoS ONE">
        <title>A deep insight into the sialotranscriptome of the gulf coast tick, Amblyomma maculatum.</title>
        <authorList>
            <person name="Karim S."/>
            <person name="Singh P."/>
            <person name="Ribeiro J.M."/>
        </authorList>
    </citation>
    <scope>NUCLEOTIDE SEQUENCE</scope>
    <source>
        <tissue evidence="4">Salivary gland</tissue>
    </source>
</reference>
<dbReference type="AlphaFoldDB" id="G3MH26"/>
<dbReference type="InterPro" id="IPR037355">
    <property type="entry name" value="COMMD3"/>
</dbReference>
<evidence type="ECO:0000256" key="2">
    <source>
        <dbReference type="ARBA" id="ARBA00093469"/>
    </source>
</evidence>
<feature type="domain" description="COMM" evidence="3">
    <location>
        <begin position="140"/>
        <end position="202"/>
    </location>
</feature>
<dbReference type="InterPro" id="IPR017920">
    <property type="entry name" value="COMM"/>
</dbReference>
<dbReference type="GO" id="GO:0006814">
    <property type="term" value="P:sodium ion transport"/>
    <property type="evidence" value="ECO:0007669"/>
    <property type="project" value="InterPro"/>
</dbReference>
<dbReference type="Pfam" id="PF07258">
    <property type="entry name" value="COMM_domain"/>
    <property type="match status" value="1"/>
</dbReference>
<evidence type="ECO:0000259" key="3">
    <source>
        <dbReference type="PROSITE" id="PS51269"/>
    </source>
</evidence>